<keyword evidence="3" id="KW-1185">Reference proteome</keyword>
<keyword evidence="1" id="KW-1133">Transmembrane helix</keyword>
<proteinExistence type="predicted"/>
<dbReference type="OrthoDB" id="6315319at2"/>
<sequence>MPRFVAIRASTAEVTEGLKFVDQKVQVKLIIRRVPMQAALTWLTKAWELFRQAPATLIAMVAFTTVLSLVAQLHPVLGVILVLANPFLTAGFYKTIVLLQQQQAVNFQLIFSVFKEERYRRTFIRLAGANLLANIPLMLLAAQLMEQTQAGVVDPVTMFLLAVVLSLVFMLFAYAVAIAYFLNEQRLQAILMASLTACWRNVGALTLFGILSVVLGMLGIATLGFAFIVIIPLLQIAFFLSFSAFFALQLDDSAPAVLEV</sequence>
<accession>A0A5C8M6B8</accession>
<keyword evidence="1" id="KW-0472">Membrane</keyword>
<feature type="transmembrane region" description="Helical" evidence="1">
    <location>
        <begin position="77"/>
        <end position="99"/>
    </location>
</feature>
<gene>
    <name evidence="2" type="ORF">FU839_01200</name>
</gene>
<feature type="transmembrane region" description="Helical" evidence="1">
    <location>
        <begin position="227"/>
        <end position="248"/>
    </location>
</feature>
<dbReference type="EMBL" id="VRLR01000001">
    <property type="protein sequence ID" value="TXK82930.1"/>
    <property type="molecule type" value="Genomic_DNA"/>
</dbReference>
<protein>
    <recommendedName>
        <fullName evidence="4">DUF624 domain-containing protein</fullName>
    </recommendedName>
</protein>
<evidence type="ECO:0000256" key="1">
    <source>
        <dbReference type="SAM" id="Phobius"/>
    </source>
</evidence>
<name>A0A5C8M6B8_9GAMM</name>
<evidence type="ECO:0008006" key="4">
    <source>
        <dbReference type="Google" id="ProtNLM"/>
    </source>
</evidence>
<dbReference type="RefSeq" id="WP_147902856.1">
    <property type="nucleotide sequence ID" value="NZ_BAAAGC010000002.1"/>
</dbReference>
<organism evidence="2 3">
    <name type="scientific">Rheinheimera tangshanensis</name>
    <dbReference type="NCBI Taxonomy" id="400153"/>
    <lineage>
        <taxon>Bacteria</taxon>
        <taxon>Pseudomonadati</taxon>
        <taxon>Pseudomonadota</taxon>
        <taxon>Gammaproteobacteria</taxon>
        <taxon>Chromatiales</taxon>
        <taxon>Chromatiaceae</taxon>
        <taxon>Rheinheimera</taxon>
    </lineage>
</organism>
<dbReference type="AlphaFoldDB" id="A0A5C8M6B8"/>
<feature type="transmembrane region" description="Helical" evidence="1">
    <location>
        <begin position="156"/>
        <end position="182"/>
    </location>
</feature>
<evidence type="ECO:0000313" key="3">
    <source>
        <dbReference type="Proteomes" id="UP000321814"/>
    </source>
</evidence>
<evidence type="ECO:0000313" key="2">
    <source>
        <dbReference type="EMBL" id="TXK82930.1"/>
    </source>
</evidence>
<feature type="transmembrane region" description="Helical" evidence="1">
    <location>
        <begin position="53"/>
        <end position="71"/>
    </location>
</feature>
<feature type="transmembrane region" description="Helical" evidence="1">
    <location>
        <begin position="202"/>
        <end position="221"/>
    </location>
</feature>
<feature type="transmembrane region" description="Helical" evidence="1">
    <location>
        <begin position="123"/>
        <end position="144"/>
    </location>
</feature>
<reference evidence="2 3" key="1">
    <citation type="submission" date="2019-08" db="EMBL/GenBank/DDBJ databases">
        <title>Draft genome analysis of Rheinheimera tangshanensis isolated from the roots of fresh rice plants (Oryza sativa).</title>
        <authorList>
            <person name="Yu Q."/>
            <person name="Qi Y."/>
            <person name="Zhang H."/>
            <person name="Pu J."/>
        </authorList>
    </citation>
    <scope>NUCLEOTIDE SEQUENCE [LARGE SCALE GENOMIC DNA]</scope>
    <source>
        <strain evidence="2 3">JA3-B52</strain>
    </source>
</reference>
<dbReference type="Proteomes" id="UP000321814">
    <property type="component" value="Unassembled WGS sequence"/>
</dbReference>
<comment type="caution">
    <text evidence="2">The sequence shown here is derived from an EMBL/GenBank/DDBJ whole genome shotgun (WGS) entry which is preliminary data.</text>
</comment>
<keyword evidence="1" id="KW-0812">Transmembrane</keyword>